<keyword evidence="4" id="KW-1185">Reference proteome</keyword>
<accession>A0A2P5AAX9</accession>
<evidence type="ECO:0000313" key="4">
    <source>
        <dbReference type="Proteomes" id="UP000237105"/>
    </source>
</evidence>
<comment type="caution">
    <text evidence="3">The sequence shown here is derived from an EMBL/GenBank/DDBJ whole genome shotgun (WGS) entry which is preliminary data.</text>
</comment>
<evidence type="ECO:0000313" key="3">
    <source>
        <dbReference type="EMBL" id="PON33702.1"/>
    </source>
</evidence>
<keyword evidence="2" id="KW-1133">Transmembrane helix</keyword>
<dbReference type="OrthoDB" id="10309722at2759"/>
<keyword evidence="2" id="KW-0812">Transmembrane</keyword>
<sequence length="117" mass="13171">MSMAPRRDPAVRPMGKQGTDGKTAITQKIPKAIEPNTTFTVEAIAIFVKAGFEKIFCGYELTSRECIYRSFVALSLTKGKILKWVVKSFVKDSEFFVIFLGYATVIVTTWFMAISWT</sequence>
<reference evidence="4" key="1">
    <citation type="submission" date="2016-06" db="EMBL/GenBank/DDBJ databases">
        <title>Parallel loss of symbiosis genes in relatives of nitrogen-fixing non-legume Parasponia.</title>
        <authorList>
            <person name="Van Velzen R."/>
            <person name="Holmer R."/>
            <person name="Bu F."/>
            <person name="Rutten L."/>
            <person name="Van Zeijl A."/>
            <person name="Liu W."/>
            <person name="Santuari L."/>
            <person name="Cao Q."/>
            <person name="Sharma T."/>
            <person name="Shen D."/>
            <person name="Roswanjaya Y."/>
            <person name="Wardhani T."/>
            <person name="Kalhor M.S."/>
            <person name="Jansen J."/>
            <person name="Van den Hoogen J."/>
            <person name="Gungor B."/>
            <person name="Hartog M."/>
            <person name="Hontelez J."/>
            <person name="Verver J."/>
            <person name="Yang W.-C."/>
            <person name="Schijlen E."/>
            <person name="Repin R."/>
            <person name="Schilthuizen M."/>
            <person name="Schranz E."/>
            <person name="Heidstra R."/>
            <person name="Miyata K."/>
            <person name="Fedorova E."/>
            <person name="Kohlen W."/>
            <person name="Bisseling T."/>
            <person name="Smit S."/>
            <person name="Geurts R."/>
        </authorList>
    </citation>
    <scope>NUCLEOTIDE SEQUENCE [LARGE SCALE GENOMIC DNA]</scope>
    <source>
        <strain evidence="4">cv. WU1-14</strain>
    </source>
</reference>
<proteinExistence type="predicted"/>
<feature type="compositionally biased region" description="Basic and acidic residues" evidence="1">
    <location>
        <begin position="1"/>
        <end position="10"/>
    </location>
</feature>
<feature type="region of interest" description="Disordered" evidence="1">
    <location>
        <begin position="1"/>
        <end position="22"/>
    </location>
</feature>
<protein>
    <submittedName>
        <fullName evidence="3">Uncharacterized protein</fullName>
    </submittedName>
</protein>
<feature type="transmembrane region" description="Helical" evidence="2">
    <location>
        <begin position="95"/>
        <end position="116"/>
    </location>
</feature>
<keyword evidence="2" id="KW-0472">Membrane</keyword>
<dbReference type="AlphaFoldDB" id="A0A2P5AAX9"/>
<dbReference type="Proteomes" id="UP000237105">
    <property type="component" value="Unassembled WGS sequence"/>
</dbReference>
<organism evidence="3 4">
    <name type="scientific">Parasponia andersonii</name>
    <name type="common">Sponia andersonii</name>
    <dbReference type="NCBI Taxonomy" id="3476"/>
    <lineage>
        <taxon>Eukaryota</taxon>
        <taxon>Viridiplantae</taxon>
        <taxon>Streptophyta</taxon>
        <taxon>Embryophyta</taxon>
        <taxon>Tracheophyta</taxon>
        <taxon>Spermatophyta</taxon>
        <taxon>Magnoliopsida</taxon>
        <taxon>eudicotyledons</taxon>
        <taxon>Gunneridae</taxon>
        <taxon>Pentapetalae</taxon>
        <taxon>rosids</taxon>
        <taxon>fabids</taxon>
        <taxon>Rosales</taxon>
        <taxon>Cannabaceae</taxon>
        <taxon>Parasponia</taxon>
    </lineage>
</organism>
<name>A0A2P5AAX9_PARAD</name>
<dbReference type="EMBL" id="JXTB01000709">
    <property type="protein sequence ID" value="PON33702.1"/>
    <property type="molecule type" value="Genomic_DNA"/>
</dbReference>
<gene>
    <name evidence="3" type="ORF">PanWU01x14_350430</name>
</gene>
<evidence type="ECO:0000256" key="2">
    <source>
        <dbReference type="SAM" id="Phobius"/>
    </source>
</evidence>
<evidence type="ECO:0000256" key="1">
    <source>
        <dbReference type="SAM" id="MobiDB-lite"/>
    </source>
</evidence>